<dbReference type="Gene3D" id="3.30.70.2970">
    <property type="entry name" value="Protein of unknown function (DUF541), domain 2"/>
    <property type="match status" value="1"/>
</dbReference>
<evidence type="ECO:0000313" key="2">
    <source>
        <dbReference type="EMBL" id="GID65588.1"/>
    </source>
</evidence>
<feature type="chain" id="PRO_5039129646" evidence="1">
    <location>
        <begin position="24"/>
        <end position="263"/>
    </location>
</feature>
<comment type="caution">
    <text evidence="2">The sequence shown here is derived from an EMBL/GenBank/DDBJ whole genome shotgun (WGS) entry which is preliminary data.</text>
</comment>
<protein>
    <submittedName>
        <fullName evidence="2">Conserved lipoprotein LpqG</fullName>
    </submittedName>
</protein>
<dbReference type="InterPro" id="IPR052022">
    <property type="entry name" value="26kDa_periplasmic_antigen"/>
</dbReference>
<evidence type="ECO:0000256" key="1">
    <source>
        <dbReference type="SAM" id="SignalP"/>
    </source>
</evidence>
<keyword evidence="1" id="KW-0732">Signal</keyword>
<keyword evidence="3" id="KW-1185">Reference proteome</keyword>
<keyword evidence="2" id="KW-0449">Lipoprotein</keyword>
<dbReference type="Gene3D" id="3.30.110.170">
    <property type="entry name" value="Protein of unknown function (DUF541), domain 1"/>
    <property type="match status" value="1"/>
</dbReference>
<evidence type="ECO:0000313" key="3">
    <source>
        <dbReference type="Proteomes" id="UP000619479"/>
    </source>
</evidence>
<dbReference type="RefSeq" id="WP_203741747.1">
    <property type="nucleotide sequence ID" value="NZ_BAAAUC010000003.1"/>
</dbReference>
<dbReference type="AlphaFoldDB" id="A0A919M5U4"/>
<proteinExistence type="predicted"/>
<accession>A0A919M5U4</accession>
<feature type="signal peptide" evidence="1">
    <location>
        <begin position="1"/>
        <end position="23"/>
    </location>
</feature>
<dbReference type="PANTHER" id="PTHR34387">
    <property type="entry name" value="SLR1258 PROTEIN"/>
    <property type="match status" value="1"/>
</dbReference>
<dbReference type="InterPro" id="IPR007497">
    <property type="entry name" value="SIMPL/DUF541"/>
</dbReference>
<dbReference type="GO" id="GO:0006974">
    <property type="term" value="P:DNA damage response"/>
    <property type="evidence" value="ECO:0007669"/>
    <property type="project" value="TreeGrafter"/>
</dbReference>
<sequence>MKKSHVAHAFVVLATLAGPSLLAGGRPAAAASAPVAGESAPAAGETRESVIVSGTGEETRESVIVSGTGKVSGEPDVLTVSFGVETDAPAVGPALDRAATASTRMRDALIRAGVAKADLQTSDVSVNSRRNGTKITGYTVSQGLTAKIRTLPKAGAVISAAMTAGGDAARLHGTSFAIENDGALLTEARKRAFADARGKAELYAREAGRPLGRVIRVSEESAGFSGGTGLRGLAYADQAAPVEPGRQDVSVTISVEWALNPPA</sequence>
<dbReference type="Pfam" id="PF04402">
    <property type="entry name" value="SIMPL"/>
    <property type="match status" value="1"/>
</dbReference>
<name>A0A919M5U4_9ACTN</name>
<dbReference type="Proteomes" id="UP000619479">
    <property type="component" value="Unassembled WGS sequence"/>
</dbReference>
<gene>
    <name evidence="2" type="ORF">Acy02nite_34690</name>
</gene>
<dbReference type="PANTHER" id="PTHR34387:SF1">
    <property type="entry name" value="PERIPLASMIC IMMUNOGENIC PROTEIN"/>
    <property type="match status" value="1"/>
</dbReference>
<organism evidence="2 3">
    <name type="scientific">Actinoplanes cyaneus</name>
    <dbReference type="NCBI Taxonomy" id="52696"/>
    <lineage>
        <taxon>Bacteria</taxon>
        <taxon>Bacillati</taxon>
        <taxon>Actinomycetota</taxon>
        <taxon>Actinomycetes</taxon>
        <taxon>Micromonosporales</taxon>
        <taxon>Micromonosporaceae</taxon>
        <taxon>Actinoplanes</taxon>
    </lineage>
</organism>
<dbReference type="EMBL" id="BOMH01000027">
    <property type="protein sequence ID" value="GID65588.1"/>
    <property type="molecule type" value="Genomic_DNA"/>
</dbReference>
<reference evidence="2" key="1">
    <citation type="submission" date="2021-01" db="EMBL/GenBank/DDBJ databases">
        <title>Whole genome shotgun sequence of Actinoplanes cyaneus NBRC 14990.</title>
        <authorList>
            <person name="Komaki H."/>
            <person name="Tamura T."/>
        </authorList>
    </citation>
    <scope>NUCLEOTIDE SEQUENCE</scope>
    <source>
        <strain evidence="2">NBRC 14990</strain>
    </source>
</reference>